<reference evidence="1" key="1">
    <citation type="submission" date="2022-04" db="EMBL/GenBank/DDBJ databases">
        <title>A functionally conserved STORR gene fusion in Papaver species that diverged 16.8 million years ago.</title>
        <authorList>
            <person name="Catania T."/>
        </authorList>
    </citation>
    <scope>NUCLEOTIDE SEQUENCE</scope>
    <source>
        <strain evidence="1">S-188037</strain>
    </source>
</reference>
<evidence type="ECO:0000313" key="1">
    <source>
        <dbReference type="EMBL" id="KAI3908011.1"/>
    </source>
</evidence>
<name>A0AAD4SHI5_9MAGN</name>
<dbReference type="Proteomes" id="UP001202328">
    <property type="component" value="Unassembled WGS sequence"/>
</dbReference>
<keyword evidence="2" id="KW-1185">Reference proteome</keyword>
<comment type="caution">
    <text evidence="1">The sequence shown here is derived from an EMBL/GenBank/DDBJ whole genome shotgun (WGS) entry which is preliminary data.</text>
</comment>
<protein>
    <submittedName>
        <fullName evidence="1">Uncharacterized protein</fullName>
    </submittedName>
</protein>
<gene>
    <name evidence="1" type="ORF">MKW98_003656</name>
</gene>
<evidence type="ECO:0000313" key="2">
    <source>
        <dbReference type="Proteomes" id="UP001202328"/>
    </source>
</evidence>
<dbReference type="AlphaFoldDB" id="A0AAD4SHI5"/>
<proteinExistence type="predicted"/>
<dbReference type="EMBL" id="JAJJMB010010543">
    <property type="protein sequence ID" value="KAI3908011.1"/>
    <property type="molecule type" value="Genomic_DNA"/>
</dbReference>
<sequence>MGAYNIANILRFAVLSVQIRLDVWVTRPSRFSMMPSLNMRASLSLLVMASSIMKGKCGEVRIKCWSRQALQMIFQQMRLAVAIMETELDEWT</sequence>
<organism evidence="1 2">
    <name type="scientific">Papaver atlanticum</name>
    <dbReference type="NCBI Taxonomy" id="357466"/>
    <lineage>
        <taxon>Eukaryota</taxon>
        <taxon>Viridiplantae</taxon>
        <taxon>Streptophyta</taxon>
        <taxon>Embryophyta</taxon>
        <taxon>Tracheophyta</taxon>
        <taxon>Spermatophyta</taxon>
        <taxon>Magnoliopsida</taxon>
        <taxon>Ranunculales</taxon>
        <taxon>Papaveraceae</taxon>
        <taxon>Papaveroideae</taxon>
        <taxon>Papaver</taxon>
    </lineage>
</organism>
<accession>A0AAD4SHI5</accession>